<dbReference type="InterPro" id="IPR016032">
    <property type="entry name" value="Sig_transdc_resp-reg_C-effctor"/>
</dbReference>
<keyword evidence="6" id="KW-1185">Reference proteome</keyword>
<dbReference type="InterPro" id="IPR027417">
    <property type="entry name" value="P-loop_NTPase"/>
</dbReference>
<dbReference type="GO" id="GO:0003677">
    <property type="term" value="F:DNA binding"/>
    <property type="evidence" value="ECO:0007669"/>
    <property type="project" value="UniProtKB-KW"/>
</dbReference>
<comment type="caution">
    <text evidence="5">The sequence shown here is derived from an EMBL/GenBank/DDBJ whole genome shotgun (WGS) entry which is preliminary data.</text>
</comment>
<dbReference type="RefSeq" id="WP_142120020.1">
    <property type="nucleotide sequence ID" value="NZ_BAAASV010000001.1"/>
</dbReference>
<dbReference type="SUPFAM" id="SSF46894">
    <property type="entry name" value="C-terminal effector domain of the bipartite response regulators"/>
    <property type="match status" value="1"/>
</dbReference>
<proteinExistence type="predicted"/>
<dbReference type="SMART" id="SM00421">
    <property type="entry name" value="HTH_LUXR"/>
    <property type="match status" value="1"/>
</dbReference>
<sequence length="938" mass="99529">MPLVGRSTELEQWARLRAAATAGAGSVWFITGMAGVGKTSLLRAIRDDATSEGWTVLAATGNPAGGPDQAWGILTRIFVRLATRIPAGSEPFDGPGTSISDLVLGKVVPTSGIPVALTWTIETLAAAGPTLLVIDDAHWGDAASLQAIASAISSLTDQRVVVVIAARAGELPPEFEPLIGRPGTSFSELTALSRPDIAEWLRATDFAKFSEEEVGRVAAVTGGLPLLIAPLVHDPAVMETLLNPDGTPRTPTAPGQLLAIGRQYLAGFPQFLPVLAAVAVLDSFATSANVATVLEIAPHAAAELIAEATRLDLLDGADGVSVAAHPLLAEVVLENADLTAPIYLKAALALGDQASVEQVGAWLIATPAQQDPRVLPLLLSAIERSITFGFERTARELVERARLEPPTSDEDTHRLKILDGKSLVLAGDVEGAVRAWRAAMAGADASQVLDIQMDIGDAYYASGQTELAREAFLDTLAMLEDDSIRLSLGHRRLAIARLAAVAWLVGEGKPLEESEIEAILAQDESLDGLGERALLSHAALELTILGRDAPRAAHLARRAAHNLAIVSEDGIDGPVLSMLTGALNGAECDDEALALMTEALRRARISGSVMAYGTMSYCRAYVHMNRGRLRRARQDAEAALRTHRDYGWGAYLAAAKLVLARVALAQGDLDAAKAAVADLDVYSDAMRSEALPQMMALHAVGLVAQGEGDHERAFEYLRAATEITNEYCPGPTYGLPPLALVRSAVVLGHRELASDVAAQAIERARTFGAPRTLGRTLVMASAAYPQDEAIVLLREGIRLLELHEGRLELGEGRVRLAHHLAELGGDAQVAEAIALARGGIIEAERIGSIPVAQRARTLLADLGERHPTERVNDPVASLTASEVRVCELAAKGMTNRQIAAELYVTVKAVEWHLWRAYPKLGIKSRRDLPLLLSSLVAD</sequence>
<dbReference type="InterPro" id="IPR011990">
    <property type="entry name" value="TPR-like_helical_dom_sf"/>
</dbReference>
<name>A0A542ZWT8_RARFA</name>
<dbReference type="PANTHER" id="PTHR44688">
    <property type="entry name" value="DNA-BINDING TRANSCRIPTIONAL ACTIVATOR DEVR_DOSR"/>
    <property type="match status" value="1"/>
</dbReference>
<keyword evidence="1" id="KW-0805">Transcription regulation</keyword>
<dbReference type="OrthoDB" id="3197423at2"/>
<reference evidence="5 6" key="1">
    <citation type="submission" date="2019-06" db="EMBL/GenBank/DDBJ databases">
        <title>Sequencing the genomes of 1000 actinobacteria strains.</title>
        <authorList>
            <person name="Klenk H.-P."/>
        </authorList>
    </citation>
    <scope>NUCLEOTIDE SEQUENCE [LARGE SCALE GENOMIC DNA]</scope>
    <source>
        <strain evidence="5 6">DSM 4813</strain>
    </source>
</reference>
<dbReference type="PROSITE" id="PS50043">
    <property type="entry name" value="HTH_LUXR_2"/>
    <property type="match status" value="1"/>
</dbReference>
<dbReference type="PANTHER" id="PTHR44688:SF16">
    <property type="entry name" value="DNA-BINDING TRANSCRIPTIONAL ACTIVATOR DEVR_DOSR"/>
    <property type="match status" value="1"/>
</dbReference>
<dbReference type="AlphaFoldDB" id="A0A542ZWT8"/>
<evidence type="ECO:0000259" key="4">
    <source>
        <dbReference type="PROSITE" id="PS50043"/>
    </source>
</evidence>
<evidence type="ECO:0000256" key="3">
    <source>
        <dbReference type="ARBA" id="ARBA00023163"/>
    </source>
</evidence>
<feature type="domain" description="HTH luxR-type" evidence="4">
    <location>
        <begin position="871"/>
        <end position="936"/>
    </location>
</feature>
<dbReference type="Gene3D" id="1.25.40.10">
    <property type="entry name" value="Tetratricopeptide repeat domain"/>
    <property type="match status" value="1"/>
</dbReference>
<dbReference type="InterPro" id="IPR041664">
    <property type="entry name" value="AAA_16"/>
</dbReference>
<dbReference type="InterPro" id="IPR036388">
    <property type="entry name" value="WH-like_DNA-bd_sf"/>
</dbReference>
<accession>A0A542ZWT8</accession>
<evidence type="ECO:0000256" key="1">
    <source>
        <dbReference type="ARBA" id="ARBA00023015"/>
    </source>
</evidence>
<dbReference type="Pfam" id="PF13191">
    <property type="entry name" value="AAA_16"/>
    <property type="match status" value="1"/>
</dbReference>
<dbReference type="Pfam" id="PF00196">
    <property type="entry name" value="GerE"/>
    <property type="match status" value="1"/>
</dbReference>
<dbReference type="SUPFAM" id="SSF48452">
    <property type="entry name" value="TPR-like"/>
    <property type="match status" value="1"/>
</dbReference>
<dbReference type="EMBL" id="VFOS01000001">
    <property type="protein sequence ID" value="TQL64808.1"/>
    <property type="molecule type" value="Genomic_DNA"/>
</dbReference>
<dbReference type="InterPro" id="IPR000792">
    <property type="entry name" value="Tscrpt_reg_LuxR_C"/>
</dbReference>
<evidence type="ECO:0000313" key="6">
    <source>
        <dbReference type="Proteomes" id="UP000315389"/>
    </source>
</evidence>
<dbReference type="CDD" id="cd06170">
    <property type="entry name" value="LuxR_C_like"/>
    <property type="match status" value="1"/>
</dbReference>
<dbReference type="Proteomes" id="UP000315389">
    <property type="component" value="Unassembled WGS sequence"/>
</dbReference>
<evidence type="ECO:0000256" key="2">
    <source>
        <dbReference type="ARBA" id="ARBA00023125"/>
    </source>
</evidence>
<protein>
    <submittedName>
        <fullName evidence="5">ATP/maltotriose-dependent transcriptional regulator MalT</fullName>
    </submittedName>
</protein>
<dbReference type="GO" id="GO:0006355">
    <property type="term" value="P:regulation of DNA-templated transcription"/>
    <property type="evidence" value="ECO:0007669"/>
    <property type="project" value="InterPro"/>
</dbReference>
<organism evidence="5 6">
    <name type="scientific">Rarobacter faecitabidus</name>
    <dbReference type="NCBI Taxonomy" id="13243"/>
    <lineage>
        <taxon>Bacteria</taxon>
        <taxon>Bacillati</taxon>
        <taxon>Actinomycetota</taxon>
        <taxon>Actinomycetes</taxon>
        <taxon>Micrococcales</taxon>
        <taxon>Rarobacteraceae</taxon>
        <taxon>Rarobacter</taxon>
    </lineage>
</organism>
<keyword evidence="3" id="KW-0804">Transcription</keyword>
<keyword evidence="2" id="KW-0238">DNA-binding</keyword>
<evidence type="ECO:0000313" key="5">
    <source>
        <dbReference type="EMBL" id="TQL64808.1"/>
    </source>
</evidence>
<dbReference type="InterPro" id="IPR019734">
    <property type="entry name" value="TPR_rpt"/>
</dbReference>
<dbReference type="SUPFAM" id="SSF52540">
    <property type="entry name" value="P-loop containing nucleoside triphosphate hydrolases"/>
    <property type="match status" value="1"/>
</dbReference>
<dbReference type="SMART" id="SM00028">
    <property type="entry name" value="TPR"/>
    <property type="match status" value="3"/>
</dbReference>
<gene>
    <name evidence="5" type="ORF">FB461_1329</name>
</gene>
<dbReference type="Gene3D" id="1.10.10.10">
    <property type="entry name" value="Winged helix-like DNA-binding domain superfamily/Winged helix DNA-binding domain"/>
    <property type="match status" value="1"/>
</dbReference>